<evidence type="ECO:0000313" key="3">
    <source>
        <dbReference type="Proteomes" id="UP000215914"/>
    </source>
</evidence>
<dbReference type="GO" id="GO:0004040">
    <property type="term" value="F:amidase activity"/>
    <property type="evidence" value="ECO:0007669"/>
    <property type="project" value="UniProtKB-EC"/>
</dbReference>
<organism evidence="2 3">
    <name type="scientific">Helianthus annuus</name>
    <name type="common">Common sunflower</name>
    <dbReference type="NCBI Taxonomy" id="4232"/>
    <lineage>
        <taxon>Eukaryota</taxon>
        <taxon>Viridiplantae</taxon>
        <taxon>Streptophyta</taxon>
        <taxon>Embryophyta</taxon>
        <taxon>Tracheophyta</taxon>
        <taxon>Spermatophyta</taxon>
        <taxon>Magnoliopsida</taxon>
        <taxon>eudicotyledons</taxon>
        <taxon>Gunneridae</taxon>
        <taxon>Pentapetalae</taxon>
        <taxon>asterids</taxon>
        <taxon>campanulids</taxon>
        <taxon>Asterales</taxon>
        <taxon>Asteraceae</taxon>
        <taxon>Asteroideae</taxon>
        <taxon>Heliantheae alliance</taxon>
        <taxon>Heliantheae</taxon>
        <taxon>Helianthus</taxon>
    </lineage>
</organism>
<keyword evidence="2" id="KW-0378">Hydrolase</keyword>
<keyword evidence="3" id="KW-1185">Reference proteome</keyword>
<gene>
    <name evidence="2" type="ORF">HanXRQr2_Chr17g0800291</name>
</gene>
<dbReference type="Gene3D" id="3.90.1300.10">
    <property type="entry name" value="Amidase signature (AS) domain"/>
    <property type="match status" value="1"/>
</dbReference>
<evidence type="ECO:0000313" key="2">
    <source>
        <dbReference type="EMBL" id="KAF5755224.1"/>
    </source>
</evidence>
<dbReference type="PANTHER" id="PTHR46310">
    <property type="entry name" value="AMIDASE 1"/>
    <property type="match status" value="1"/>
</dbReference>
<dbReference type="AlphaFoldDB" id="A0A9K3DIF0"/>
<dbReference type="EC" id="3.5.1.4" evidence="2"/>
<name>A0A9K3DIF0_HELAN</name>
<reference evidence="2" key="2">
    <citation type="submission" date="2020-06" db="EMBL/GenBank/DDBJ databases">
        <title>Helianthus annuus Genome sequencing and assembly Release 2.</title>
        <authorList>
            <person name="Gouzy J."/>
            <person name="Langlade N."/>
            <person name="Munos S."/>
        </authorList>
    </citation>
    <scope>NUCLEOTIDE SEQUENCE</scope>
    <source>
        <tissue evidence="2">Leaves</tissue>
    </source>
</reference>
<evidence type="ECO:0000259" key="1">
    <source>
        <dbReference type="Pfam" id="PF01425"/>
    </source>
</evidence>
<feature type="domain" description="Amidase" evidence="1">
    <location>
        <begin position="64"/>
        <end position="97"/>
    </location>
</feature>
<dbReference type="Proteomes" id="UP000215914">
    <property type="component" value="Unassembled WGS sequence"/>
</dbReference>
<dbReference type="Pfam" id="PF01425">
    <property type="entry name" value="Amidase"/>
    <property type="match status" value="1"/>
</dbReference>
<dbReference type="PANTHER" id="PTHR46310:SF4">
    <property type="entry name" value="OUTER ENVELOPE PROTEIN 64, MITOCHONDRIAL"/>
    <property type="match status" value="1"/>
</dbReference>
<dbReference type="InterPro" id="IPR036928">
    <property type="entry name" value="AS_sf"/>
</dbReference>
<proteinExistence type="predicted"/>
<dbReference type="Gramene" id="mRNA:HanXRQr2_Chr17g0800291">
    <property type="protein sequence ID" value="CDS:HanXRQr2_Chr17g0800291.1"/>
    <property type="gene ID" value="HanXRQr2_Chr17g0800291"/>
</dbReference>
<sequence>MVVSWALQAVFFHLHDIDFLFKHMKLQIDCSILKSIFMSHFKQKLSWFLDFSFNFQVTVYQLGPASFCGVLGFRPSHGSVSTFGVLPNSHSLDTVGV</sequence>
<accession>A0A9K3DIF0</accession>
<dbReference type="SUPFAM" id="SSF75304">
    <property type="entry name" value="Amidase signature (AS) enzymes"/>
    <property type="match status" value="1"/>
</dbReference>
<dbReference type="EMBL" id="MNCJ02000332">
    <property type="protein sequence ID" value="KAF5755224.1"/>
    <property type="molecule type" value="Genomic_DNA"/>
</dbReference>
<reference evidence="2" key="1">
    <citation type="journal article" date="2017" name="Nature">
        <title>The sunflower genome provides insights into oil metabolism, flowering and Asterid evolution.</title>
        <authorList>
            <person name="Badouin H."/>
            <person name="Gouzy J."/>
            <person name="Grassa C.J."/>
            <person name="Murat F."/>
            <person name="Staton S.E."/>
            <person name="Cottret L."/>
            <person name="Lelandais-Briere C."/>
            <person name="Owens G.L."/>
            <person name="Carrere S."/>
            <person name="Mayjonade B."/>
            <person name="Legrand L."/>
            <person name="Gill N."/>
            <person name="Kane N.C."/>
            <person name="Bowers J.E."/>
            <person name="Hubner S."/>
            <person name="Bellec A."/>
            <person name="Berard A."/>
            <person name="Berges H."/>
            <person name="Blanchet N."/>
            <person name="Boniface M.C."/>
            <person name="Brunel D."/>
            <person name="Catrice O."/>
            <person name="Chaidir N."/>
            <person name="Claudel C."/>
            <person name="Donnadieu C."/>
            <person name="Faraut T."/>
            <person name="Fievet G."/>
            <person name="Helmstetter N."/>
            <person name="King M."/>
            <person name="Knapp S.J."/>
            <person name="Lai Z."/>
            <person name="Le Paslier M.C."/>
            <person name="Lippi Y."/>
            <person name="Lorenzon L."/>
            <person name="Mandel J.R."/>
            <person name="Marage G."/>
            <person name="Marchand G."/>
            <person name="Marquand E."/>
            <person name="Bret-Mestries E."/>
            <person name="Morien E."/>
            <person name="Nambeesan S."/>
            <person name="Nguyen T."/>
            <person name="Pegot-Espagnet P."/>
            <person name="Pouilly N."/>
            <person name="Raftis F."/>
            <person name="Sallet E."/>
            <person name="Schiex T."/>
            <person name="Thomas J."/>
            <person name="Vandecasteele C."/>
            <person name="Vares D."/>
            <person name="Vear F."/>
            <person name="Vautrin S."/>
            <person name="Crespi M."/>
            <person name="Mangin B."/>
            <person name="Burke J.M."/>
            <person name="Salse J."/>
            <person name="Munos S."/>
            <person name="Vincourt P."/>
            <person name="Rieseberg L.H."/>
            <person name="Langlade N.B."/>
        </authorList>
    </citation>
    <scope>NUCLEOTIDE SEQUENCE</scope>
    <source>
        <tissue evidence="2">Leaves</tissue>
    </source>
</reference>
<protein>
    <submittedName>
        <fullName evidence="2">Amidase</fullName>
        <ecNumber evidence="2">3.5.1.4</ecNumber>
    </submittedName>
</protein>
<dbReference type="InterPro" id="IPR023631">
    <property type="entry name" value="Amidase_dom"/>
</dbReference>
<comment type="caution">
    <text evidence="2">The sequence shown here is derived from an EMBL/GenBank/DDBJ whole genome shotgun (WGS) entry which is preliminary data.</text>
</comment>